<evidence type="ECO:0000313" key="3">
    <source>
        <dbReference type="Proteomes" id="UP000298616"/>
    </source>
</evidence>
<dbReference type="InterPro" id="IPR035917">
    <property type="entry name" value="YjbQ-like_sf"/>
</dbReference>
<dbReference type="Gene3D" id="2.60.120.460">
    <property type="entry name" value="YjbQ-like"/>
    <property type="match status" value="1"/>
</dbReference>
<dbReference type="PANTHER" id="PTHR30615:SF8">
    <property type="entry name" value="UPF0047 PROTEIN C4A8.02C"/>
    <property type="match status" value="1"/>
</dbReference>
<name>A0A4D7JB84_9BACT</name>
<accession>A0A4D7JB84</accession>
<dbReference type="AlphaFoldDB" id="A0A4D7JB84"/>
<dbReference type="OrthoDB" id="9801725at2"/>
<evidence type="ECO:0000313" key="2">
    <source>
        <dbReference type="EMBL" id="QCK13649.1"/>
    </source>
</evidence>
<dbReference type="NCBIfam" id="TIGR00149">
    <property type="entry name" value="TIGR00149_YjbQ"/>
    <property type="match status" value="1"/>
</dbReference>
<dbReference type="SUPFAM" id="SSF111038">
    <property type="entry name" value="YjbQ-like"/>
    <property type="match status" value="1"/>
</dbReference>
<reference evidence="2 3" key="1">
    <citation type="submission" date="2018-04" db="EMBL/GenBank/DDBJ databases">
        <title>Complete genome uncultured novel isolate.</title>
        <authorList>
            <person name="Merlino G."/>
        </authorList>
    </citation>
    <scope>NUCLEOTIDE SEQUENCE [LARGE SCALE GENOMIC DNA]</scope>
    <source>
        <strain evidence="3">R1DC9</strain>
    </source>
</reference>
<dbReference type="RefSeq" id="WP_137089246.1">
    <property type="nucleotide sequence ID" value="NZ_CP028923.1"/>
</dbReference>
<gene>
    <name evidence="2" type="ORF">DCC35_02205</name>
</gene>
<organism evidence="2 3">
    <name type="scientific">Mangrovivirga cuniculi</name>
    <dbReference type="NCBI Taxonomy" id="2715131"/>
    <lineage>
        <taxon>Bacteria</taxon>
        <taxon>Pseudomonadati</taxon>
        <taxon>Bacteroidota</taxon>
        <taxon>Cytophagia</taxon>
        <taxon>Cytophagales</taxon>
        <taxon>Mangrovivirgaceae</taxon>
        <taxon>Mangrovivirga</taxon>
    </lineage>
</organism>
<dbReference type="Pfam" id="PF01894">
    <property type="entry name" value="YjbQ"/>
    <property type="match status" value="1"/>
</dbReference>
<proteinExistence type="inferred from homology"/>
<dbReference type="KEGG" id="fpf:DCC35_02205"/>
<dbReference type="PROSITE" id="PS01314">
    <property type="entry name" value="UPF0047"/>
    <property type="match status" value="1"/>
</dbReference>
<dbReference type="InterPro" id="IPR001602">
    <property type="entry name" value="UPF0047_YjbQ-like"/>
</dbReference>
<dbReference type="Proteomes" id="UP000298616">
    <property type="component" value="Chromosome"/>
</dbReference>
<dbReference type="EMBL" id="CP028923">
    <property type="protein sequence ID" value="QCK13649.1"/>
    <property type="molecule type" value="Genomic_DNA"/>
</dbReference>
<keyword evidence="3" id="KW-1185">Reference proteome</keyword>
<sequence>MGVYQKEIALEPKSRGFHVITDAIDNALTDCPFDKGLCTIFIKHTSASLLINESADPDVRVDFESYINRAVPENEPYFIHNYEGPDDMPAHIKAGLFGSSVNIPITKGKLNLGTWQGVYLAEHRDHGGSRKIVVTVIGE</sequence>
<protein>
    <submittedName>
        <fullName evidence="2">Secondary thiamine-phosphate synthase</fullName>
    </submittedName>
</protein>
<dbReference type="PANTHER" id="PTHR30615">
    <property type="entry name" value="UNCHARACTERIZED PROTEIN YJBQ-RELATED"/>
    <property type="match status" value="1"/>
</dbReference>
<comment type="similarity">
    <text evidence="1">Belongs to the UPF0047 family.</text>
</comment>
<evidence type="ECO:0000256" key="1">
    <source>
        <dbReference type="ARBA" id="ARBA00005534"/>
    </source>
</evidence>
<dbReference type="PIRSF" id="PIRSF004681">
    <property type="entry name" value="UCP004681"/>
    <property type="match status" value="1"/>
</dbReference>